<keyword evidence="2" id="KW-1185">Reference proteome</keyword>
<gene>
    <name evidence="1" type="ORF">M9Y10_045355</name>
</gene>
<organism evidence="1 2">
    <name type="scientific">Tritrichomonas musculus</name>
    <dbReference type="NCBI Taxonomy" id="1915356"/>
    <lineage>
        <taxon>Eukaryota</taxon>
        <taxon>Metamonada</taxon>
        <taxon>Parabasalia</taxon>
        <taxon>Tritrichomonadida</taxon>
        <taxon>Tritrichomonadidae</taxon>
        <taxon>Tritrichomonas</taxon>
    </lineage>
</organism>
<evidence type="ECO:0008006" key="3">
    <source>
        <dbReference type="Google" id="ProtNLM"/>
    </source>
</evidence>
<sequence length="142" mass="16158">MDGLLANKNVIEKQNLEFLDLKVVFLPPHSSNYKTHSDVSAQTNQIIKILHSLWQASSPDNVMSAFRAAGIIAVQNVSFNDKLFLSKVARSCCSSVRYYQQSHIDFLIGNRIPLSDAQKIILYERKNGVFPRNYRIKIPDFS</sequence>
<reference evidence="1 2" key="1">
    <citation type="submission" date="2024-04" db="EMBL/GenBank/DDBJ databases">
        <title>Tritrichomonas musculus Genome.</title>
        <authorList>
            <person name="Alves-Ferreira E."/>
            <person name="Grigg M."/>
            <person name="Lorenzi H."/>
            <person name="Galac M."/>
        </authorList>
    </citation>
    <scope>NUCLEOTIDE SEQUENCE [LARGE SCALE GENOMIC DNA]</scope>
    <source>
        <strain evidence="1 2">EAF2021</strain>
    </source>
</reference>
<evidence type="ECO:0000313" key="2">
    <source>
        <dbReference type="Proteomes" id="UP001470230"/>
    </source>
</evidence>
<evidence type="ECO:0000313" key="1">
    <source>
        <dbReference type="EMBL" id="KAK8882714.1"/>
    </source>
</evidence>
<dbReference type="EMBL" id="JAPFFF010000009">
    <property type="protein sequence ID" value="KAK8882714.1"/>
    <property type="molecule type" value="Genomic_DNA"/>
</dbReference>
<protein>
    <recommendedName>
        <fullName evidence="3">DDE-1 domain-containing protein</fullName>
    </recommendedName>
</protein>
<comment type="caution">
    <text evidence="1">The sequence shown here is derived from an EMBL/GenBank/DDBJ whole genome shotgun (WGS) entry which is preliminary data.</text>
</comment>
<accession>A0ABR2JVD4</accession>
<proteinExistence type="predicted"/>
<name>A0ABR2JVD4_9EUKA</name>
<dbReference type="Proteomes" id="UP001470230">
    <property type="component" value="Unassembled WGS sequence"/>
</dbReference>